<dbReference type="Proteomes" id="UP001302602">
    <property type="component" value="Unassembled WGS sequence"/>
</dbReference>
<proteinExistence type="predicted"/>
<gene>
    <name evidence="2" type="ORF">N657DRAFT_684142</name>
</gene>
<evidence type="ECO:0000313" key="2">
    <source>
        <dbReference type="EMBL" id="KAK4119830.1"/>
    </source>
</evidence>
<dbReference type="EMBL" id="MU853244">
    <property type="protein sequence ID" value="KAK4119830.1"/>
    <property type="molecule type" value="Genomic_DNA"/>
</dbReference>
<keyword evidence="3" id="KW-1185">Reference proteome</keyword>
<reference evidence="2" key="1">
    <citation type="journal article" date="2023" name="Mol. Phylogenet. Evol.">
        <title>Genome-scale phylogeny and comparative genomics of the fungal order Sordariales.</title>
        <authorList>
            <person name="Hensen N."/>
            <person name="Bonometti L."/>
            <person name="Westerberg I."/>
            <person name="Brannstrom I.O."/>
            <person name="Guillou S."/>
            <person name="Cros-Aarteil S."/>
            <person name="Calhoun S."/>
            <person name="Haridas S."/>
            <person name="Kuo A."/>
            <person name="Mondo S."/>
            <person name="Pangilinan J."/>
            <person name="Riley R."/>
            <person name="LaButti K."/>
            <person name="Andreopoulos B."/>
            <person name="Lipzen A."/>
            <person name="Chen C."/>
            <person name="Yan M."/>
            <person name="Daum C."/>
            <person name="Ng V."/>
            <person name="Clum A."/>
            <person name="Steindorff A."/>
            <person name="Ohm R.A."/>
            <person name="Martin F."/>
            <person name="Silar P."/>
            <person name="Natvig D.O."/>
            <person name="Lalanne C."/>
            <person name="Gautier V."/>
            <person name="Ament-Velasquez S.L."/>
            <person name="Kruys A."/>
            <person name="Hutchinson M.I."/>
            <person name="Powell A.J."/>
            <person name="Barry K."/>
            <person name="Miller A.N."/>
            <person name="Grigoriev I.V."/>
            <person name="Debuchy R."/>
            <person name="Gladieux P."/>
            <person name="Hiltunen Thoren M."/>
            <person name="Johannesson H."/>
        </authorList>
    </citation>
    <scope>NUCLEOTIDE SEQUENCE</scope>
    <source>
        <strain evidence="2">CBS 731.68</strain>
    </source>
</reference>
<dbReference type="GeneID" id="87833412"/>
<evidence type="ECO:0000313" key="3">
    <source>
        <dbReference type="Proteomes" id="UP001302602"/>
    </source>
</evidence>
<feature type="signal peptide" evidence="1">
    <location>
        <begin position="1"/>
        <end position="18"/>
    </location>
</feature>
<evidence type="ECO:0000256" key="1">
    <source>
        <dbReference type="SAM" id="SignalP"/>
    </source>
</evidence>
<dbReference type="RefSeq" id="XP_062643603.1">
    <property type="nucleotide sequence ID" value="XM_062796644.1"/>
</dbReference>
<evidence type="ECO:0008006" key="4">
    <source>
        <dbReference type="Google" id="ProtNLM"/>
    </source>
</evidence>
<dbReference type="PANTHER" id="PTHR37049:SF4">
    <property type="entry name" value="RHODANESE DOMAIN-CONTAINING PROTEIN"/>
    <property type="match status" value="1"/>
</dbReference>
<sequence>MRVKVLTAASSLIALGAGLYQDAHHGLDLRSEERCKQVRDQAAKLMADNGIVEYLRDPPQGYLSESVDLIRGLDDIAAKLKEEKRGGYANELEFLANLRMLANVRPRDFHLGHWTPLLNLFDFPMSAQSVSISDNALAIPKIYLYTYVSPEPFALGLGDTTNVKCQNGTIFNFSNAARLLANFTRFASGADLYDVYGWGDVTDERPLNARFYQLAERNHIAAFTGYPRAFKSTRHVAGFLPEGSEFSDKAVLAVNSFSEAPHPDHVDQSMSVQQRNFYQVVVDFTSAAKAANRTKLVLDFQGNGGGLTSNIMALYFALFPGDTLPILSQARAHPQFAWLGKPVWDLTSFASQWPLYDFVRPDGKPWSSFKELYGPFLDAAAGHKRWGQHTHPAIINTTSVLRFSTDLFPLPDGWQYRQLWNTPPFRPEDIIIVSDGQCGSACALTVTMLTHAHGVLTVVLGGRPLRAPMQAVGQTRGGPSMSFMLMPDFNRSQVPEGLTLPPDKFTYRPPLRVGGSQGGDSWAMTVTFNSVDLLPYKGNTSDLGQGEVPLQFRYEAANCRLFYTWDMARDITAIWKAVAGVAWGGKKCAPGTTNADGMMGGVPTYSKVVDDQYRLGKGAGALDRK</sequence>
<reference evidence="2" key="2">
    <citation type="submission" date="2023-05" db="EMBL/GenBank/DDBJ databases">
        <authorList>
            <consortium name="Lawrence Berkeley National Laboratory"/>
            <person name="Steindorff A."/>
            <person name="Hensen N."/>
            <person name="Bonometti L."/>
            <person name="Westerberg I."/>
            <person name="Brannstrom I.O."/>
            <person name="Guillou S."/>
            <person name="Cros-Aarteil S."/>
            <person name="Calhoun S."/>
            <person name="Haridas S."/>
            <person name="Kuo A."/>
            <person name="Mondo S."/>
            <person name="Pangilinan J."/>
            <person name="Riley R."/>
            <person name="Labutti K."/>
            <person name="Andreopoulos B."/>
            <person name="Lipzen A."/>
            <person name="Chen C."/>
            <person name="Yanf M."/>
            <person name="Daum C."/>
            <person name="Ng V."/>
            <person name="Clum A."/>
            <person name="Ohm R."/>
            <person name="Martin F."/>
            <person name="Silar P."/>
            <person name="Natvig D."/>
            <person name="Lalanne C."/>
            <person name="Gautier V."/>
            <person name="Ament-Velasquez S.L."/>
            <person name="Kruys A."/>
            <person name="Hutchinson M.I."/>
            <person name="Powell A.J."/>
            <person name="Barry K."/>
            <person name="Miller A.N."/>
            <person name="Grigoriev I.V."/>
            <person name="Debuchy R."/>
            <person name="Gladieux P."/>
            <person name="Thoren M.H."/>
            <person name="Johannesson H."/>
        </authorList>
    </citation>
    <scope>NUCLEOTIDE SEQUENCE</scope>
    <source>
        <strain evidence="2">CBS 731.68</strain>
    </source>
</reference>
<keyword evidence="1" id="KW-0732">Signal</keyword>
<dbReference type="InterPro" id="IPR052766">
    <property type="entry name" value="S41A_metabolite_peptidase"/>
</dbReference>
<accession>A0AAN6TTF2</accession>
<name>A0AAN6TTF2_9PEZI</name>
<organism evidence="2 3">
    <name type="scientific">Parathielavia appendiculata</name>
    <dbReference type="NCBI Taxonomy" id="2587402"/>
    <lineage>
        <taxon>Eukaryota</taxon>
        <taxon>Fungi</taxon>
        <taxon>Dikarya</taxon>
        <taxon>Ascomycota</taxon>
        <taxon>Pezizomycotina</taxon>
        <taxon>Sordariomycetes</taxon>
        <taxon>Sordariomycetidae</taxon>
        <taxon>Sordariales</taxon>
        <taxon>Chaetomiaceae</taxon>
        <taxon>Parathielavia</taxon>
    </lineage>
</organism>
<comment type="caution">
    <text evidence="2">The sequence shown here is derived from an EMBL/GenBank/DDBJ whole genome shotgun (WGS) entry which is preliminary data.</text>
</comment>
<dbReference type="PANTHER" id="PTHR37049">
    <property type="entry name" value="PEPTIDASE S41 FAMILY PROTEIN"/>
    <property type="match status" value="1"/>
</dbReference>
<dbReference type="SUPFAM" id="SSF52096">
    <property type="entry name" value="ClpP/crotonase"/>
    <property type="match status" value="1"/>
</dbReference>
<feature type="chain" id="PRO_5042928000" description="Tail specific protease domain-containing protein" evidence="1">
    <location>
        <begin position="19"/>
        <end position="625"/>
    </location>
</feature>
<protein>
    <recommendedName>
        <fullName evidence="4">Tail specific protease domain-containing protein</fullName>
    </recommendedName>
</protein>
<dbReference type="InterPro" id="IPR029045">
    <property type="entry name" value="ClpP/crotonase-like_dom_sf"/>
</dbReference>
<dbReference type="AlphaFoldDB" id="A0AAN6TTF2"/>